<feature type="region of interest" description="Disordered" evidence="1">
    <location>
        <begin position="269"/>
        <end position="298"/>
    </location>
</feature>
<dbReference type="Proteomes" id="UP001374579">
    <property type="component" value="Unassembled WGS sequence"/>
</dbReference>
<feature type="compositionally biased region" description="Basic and acidic residues" evidence="1">
    <location>
        <begin position="269"/>
        <end position="288"/>
    </location>
</feature>
<sequence>MMSGPESHGGGFDSATTSPSDDGQSSLGGIVQFGFHAKTSHDADEALLQTRSETYNVPPHTRDHDIWKRPPPDFRYLVFDPKPPKRNTVDSQQPWLYGTIPGQREKVTRHRGNLMPLIFRQRPSSPPNFKTRFHVARPFTAKKRFVTHGMNPAGEYQSPKPHDFRQYPPLKKLGLDEFETDYERDPYNLHFKTNRLDTIHGLHLGPEDRDMTGRQMAPPLSAKPKWDSKLVLNRTQWPQKFEGFTRHRLRHRNPYSAFMERVDHDLTSKWSQEKQQFESSLERTESPRRHPFAHQQAA</sequence>
<accession>A0AAN9GIM9</accession>
<evidence type="ECO:0000313" key="3">
    <source>
        <dbReference type="Proteomes" id="UP001374579"/>
    </source>
</evidence>
<keyword evidence="3" id="KW-1185">Reference proteome</keyword>
<evidence type="ECO:0000256" key="1">
    <source>
        <dbReference type="SAM" id="MobiDB-lite"/>
    </source>
</evidence>
<reference evidence="2 3" key="1">
    <citation type="submission" date="2024-02" db="EMBL/GenBank/DDBJ databases">
        <title>Chromosome-scale genome assembly of the rough periwinkle Littorina saxatilis.</title>
        <authorList>
            <person name="De Jode A."/>
            <person name="Faria R."/>
            <person name="Formenti G."/>
            <person name="Sims Y."/>
            <person name="Smith T.P."/>
            <person name="Tracey A."/>
            <person name="Wood J.M.D."/>
            <person name="Zagrodzka Z.B."/>
            <person name="Johannesson K."/>
            <person name="Butlin R.K."/>
            <person name="Leder E.H."/>
        </authorList>
    </citation>
    <scope>NUCLEOTIDE SEQUENCE [LARGE SCALE GENOMIC DNA]</scope>
    <source>
        <strain evidence="2">Snail1</strain>
        <tissue evidence="2">Muscle</tissue>
    </source>
</reference>
<organism evidence="2 3">
    <name type="scientific">Littorina saxatilis</name>
    <dbReference type="NCBI Taxonomy" id="31220"/>
    <lineage>
        <taxon>Eukaryota</taxon>
        <taxon>Metazoa</taxon>
        <taxon>Spiralia</taxon>
        <taxon>Lophotrochozoa</taxon>
        <taxon>Mollusca</taxon>
        <taxon>Gastropoda</taxon>
        <taxon>Caenogastropoda</taxon>
        <taxon>Littorinimorpha</taxon>
        <taxon>Littorinoidea</taxon>
        <taxon>Littorinidae</taxon>
        <taxon>Littorina</taxon>
    </lineage>
</organism>
<feature type="compositionally biased region" description="Polar residues" evidence="1">
    <location>
        <begin position="14"/>
        <end position="27"/>
    </location>
</feature>
<dbReference type="AlphaFoldDB" id="A0AAN9GIM9"/>
<feature type="region of interest" description="Disordered" evidence="1">
    <location>
        <begin position="1"/>
        <end position="28"/>
    </location>
</feature>
<dbReference type="EMBL" id="JBAMIC010000003">
    <property type="protein sequence ID" value="KAK7109309.1"/>
    <property type="molecule type" value="Genomic_DNA"/>
</dbReference>
<evidence type="ECO:0000313" key="2">
    <source>
        <dbReference type="EMBL" id="KAK7109309.1"/>
    </source>
</evidence>
<comment type="caution">
    <text evidence="2">The sequence shown here is derived from an EMBL/GenBank/DDBJ whole genome shotgun (WGS) entry which is preliminary data.</text>
</comment>
<protein>
    <submittedName>
        <fullName evidence="2">Uncharacterized protein</fullName>
    </submittedName>
</protein>
<proteinExistence type="predicted"/>
<gene>
    <name evidence="2" type="ORF">V1264_013370</name>
</gene>
<feature type="region of interest" description="Disordered" evidence="1">
    <location>
        <begin position="204"/>
        <end position="223"/>
    </location>
</feature>
<name>A0AAN9GIM9_9CAEN</name>